<dbReference type="EMBL" id="CM031825">
    <property type="protein sequence ID" value="KAG6734204.1"/>
    <property type="molecule type" value="Genomic_DNA"/>
</dbReference>
<evidence type="ECO:0000313" key="4">
    <source>
        <dbReference type="Proteomes" id="UP000811246"/>
    </source>
</evidence>
<evidence type="ECO:0000256" key="2">
    <source>
        <dbReference type="SAM" id="MobiDB-lite"/>
    </source>
</evidence>
<accession>A0A922G4P0</accession>
<feature type="region of interest" description="Disordered" evidence="2">
    <location>
        <begin position="670"/>
        <end position="749"/>
    </location>
</feature>
<comment type="caution">
    <text evidence="3">The sequence shown here is derived from an EMBL/GenBank/DDBJ whole genome shotgun (WGS) entry which is preliminary data.</text>
</comment>
<feature type="compositionally biased region" description="Acidic residues" evidence="2">
    <location>
        <begin position="695"/>
        <end position="707"/>
    </location>
</feature>
<dbReference type="PANTHER" id="PTHR47458:SF1">
    <property type="entry name" value="SMAD_FHA DOMAIN-CONTAINING PROTEIN"/>
    <property type="match status" value="1"/>
</dbReference>
<name>A0A922G4P0_CARIL</name>
<protein>
    <submittedName>
        <fullName evidence="3">Uncharacterized protein</fullName>
    </submittedName>
</protein>
<feature type="compositionally biased region" description="Acidic residues" evidence="2">
    <location>
        <begin position="735"/>
        <end position="749"/>
    </location>
</feature>
<feature type="compositionally biased region" description="Polar residues" evidence="2">
    <location>
        <begin position="590"/>
        <end position="604"/>
    </location>
</feature>
<keyword evidence="1" id="KW-0175">Coiled coil</keyword>
<feature type="region of interest" description="Disordered" evidence="2">
    <location>
        <begin position="400"/>
        <end position="425"/>
    </location>
</feature>
<organism evidence="3 4">
    <name type="scientific">Carya illinoinensis</name>
    <name type="common">Pecan</name>
    <dbReference type="NCBI Taxonomy" id="32201"/>
    <lineage>
        <taxon>Eukaryota</taxon>
        <taxon>Viridiplantae</taxon>
        <taxon>Streptophyta</taxon>
        <taxon>Embryophyta</taxon>
        <taxon>Tracheophyta</taxon>
        <taxon>Spermatophyta</taxon>
        <taxon>Magnoliopsida</taxon>
        <taxon>eudicotyledons</taxon>
        <taxon>Gunneridae</taxon>
        <taxon>Pentapetalae</taxon>
        <taxon>rosids</taxon>
        <taxon>fabids</taxon>
        <taxon>Fagales</taxon>
        <taxon>Juglandaceae</taxon>
        <taxon>Carya</taxon>
    </lineage>
</organism>
<feature type="region of interest" description="Disordered" evidence="2">
    <location>
        <begin position="565"/>
        <end position="655"/>
    </location>
</feature>
<dbReference type="AlphaFoldDB" id="A0A922G4P0"/>
<evidence type="ECO:0000313" key="3">
    <source>
        <dbReference type="EMBL" id="KAG6734204.1"/>
    </source>
</evidence>
<feature type="region of interest" description="Disordered" evidence="2">
    <location>
        <begin position="1"/>
        <end position="32"/>
    </location>
</feature>
<feature type="compositionally biased region" description="Basic and acidic residues" evidence="2">
    <location>
        <begin position="571"/>
        <end position="588"/>
    </location>
</feature>
<feature type="compositionally biased region" description="Basic and acidic residues" evidence="2">
    <location>
        <begin position="11"/>
        <end position="22"/>
    </location>
</feature>
<proteinExistence type="predicted"/>
<reference evidence="3" key="1">
    <citation type="submission" date="2021-01" db="EMBL/GenBank/DDBJ databases">
        <authorList>
            <person name="Lovell J.T."/>
            <person name="Bentley N."/>
            <person name="Bhattarai G."/>
            <person name="Jenkins J.W."/>
            <person name="Sreedasyam A."/>
            <person name="Alarcon Y."/>
            <person name="Bock C."/>
            <person name="Boston L."/>
            <person name="Carlson J."/>
            <person name="Cervantes K."/>
            <person name="Clermont K."/>
            <person name="Krom N."/>
            <person name="Kubenka K."/>
            <person name="Mamidi S."/>
            <person name="Mattison C."/>
            <person name="Monteros M."/>
            <person name="Pisani C."/>
            <person name="Plott C."/>
            <person name="Rajasekar S."/>
            <person name="Rhein H.S."/>
            <person name="Rohla C."/>
            <person name="Song M."/>
            <person name="Hilaire R.S."/>
            <person name="Shu S."/>
            <person name="Wells L."/>
            <person name="Wang X."/>
            <person name="Webber J."/>
            <person name="Heerema R.J."/>
            <person name="Klein P."/>
            <person name="Conner P."/>
            <person name="Grauke L."/>
            <person name="Grimwood J."/>
            <person name="Schmutz J."/>
            <person name="Randall J.J."/>
        </authorList>
    </citation>
    <scope>NUCLEOTIDE SEQUENCE</scope>
    <source>
        <tissue evidence="3">Leaf</tissue>
    </source>
</reference>
<gene>
    <name evidence="3" type="ORF">I3842_01G262200</name>
</gene>
<dbReference type="Proteomes" id="UP000811246">
    <property type="component" value="Chromosome 1"/>
</dbReference>
<feature type="compositionally biased region" description="Polar residues" evidence="2">
    <location>
        <begin position="632"/>
        <end position="644"/>
    </location>
</feature>
<dbReference type="PANTHER" id="PTHR47458">
    <property type="entry name" value="SMAD/FHA DOMAIN-CONTAINING PROTEIN"/>
    <property type="match status" value="1"/>
</dbReference>
<sequence length="749" mass="83364">MPLADGAAAKRKSEEFVSENKRLKGIGIGAPEGPISLDDFRSLQRSNTELRKRLENQVLTINTLRDENHAWVQRHENEMKEIKESVARSYLDQLNGLHHTLEVKQRELESVGRISAEQKHAMEDLNRRLNASIQSCTEANAIVKSQKASITELEAQLFEERDQRREEREKAAADLKTAVQRAQSEAQEEFKRVSDASLRRERELQEMINKLKESERERCLLVDTLRSKLEDTRQNLVSSDNKVRLLETQVCEEQLASANGRKRVEELEHEMKQMRQELEIEKSAREEAWAKVSALELEINAAVRDLDFERQSLKGARERIMLRETQLRAFYSTTEEISVLFAKQQEQLKAMQRTLEDEENYDNTSVDMDLNVPNGVINESGEKEATVFCSKVTAKAGPATSAQGFKRNQIETSSNEGSTTEKHDCDFRTQEECQNTQEEEFTSADHGVKAGFGSEIEGIGTAPVLEGDAFGTERVLETESPGIDNDRSIDLRKCSTLAGETMQLDDEAHVQDTDDRTLCQGAMRHSQSNNPCENLKSMEDTEVGGTIRTADLLASEVAGSWACSTAPSVHGENESPRSRGNDKEDAAAQHDSNVQVAESQSSPCSEAISKRWKESTRSTGNAEGGAVALHDSNVQVAESQNAPSSEAVARRRNHERQALSEMIGIVAPDLKGQFGSSMDNDCDQGRENQGSASDSDTESCTDDDDCEVDVKGISISDAETVDSDQAEEDHKPDDAMNEDDEATQEDSLG</sequence>
<feature type="coiled-coil region" evidence="1">
    <location>
        <begin position="143"/>
        <end position="284"/>
    </location>
</feature>
<evidence type="ECO:0000256" key="1">
    <source>
        <dbReference type="SAM" id="Coils"/>
    </source>
</evidence>